<feature type="transmembrane region" description="Helical" evidence="6">
    <location>
        <begin position="95"/>
        <end position="120"/>
    </location>
</feature>
<dbReference type="RefSeq" id="XP_018066977.1">
    <property type="nucleotide sequence ID" value="XM_018211034.1"/>
</dbReference>
<keyword evidence="2 6" id="KW-0812">Transmembrane</keyword>
<sequence>MGWTYNVVDPNVATNAPTVAGVGITFTILSFSIVCLRLYVRKYIVKAINIDDWLIVVTWFFSFIFVCITLAQTRWGLGLRNVEDMPPQDVYEFGYLQYIGAPFYICAILGFKLSIIFAFLRIAVDRTYRIGIICISITCSAFYFCFFVAQLNFCFPVSKSWDPTITTGSCFSAVLFYTAMGSLTFIFDILTMLTPIPILLHSCFSPCKNFMIAFLYLLGIFLSLIQILRITSLRSARSYLDTSTVLTWSLVEVNLGIILSSLIPLAPLPVLQSFLEKGSPQSLAQSLASFDTRRTIDKVRDGFKKRFGRESELRNRVVLFLGYGELRPDLEREQRPGSRLGASTEELNFPMGILKTTEVIISREGSSWGELKEEDV</sequence>
<comment type="similarity">
    <text evidence="5">Belongs to the SAT4 family.</text>
</comment>
<evidence type="ECO:0000256" key="2">
    <source>
        <dbReference type="ARBA" id="ARBA00022692"/>
    </source>
</evidence>
<evidence type="ECO:0000256" key="3">
    <source>
        <dbReference type="ARBA" id="ARBA00022989"/>
    </source>
</evidence>
<feature type="transmembrane region" description="Helical" evidence="6">
    <location>
        <begin position="132"/>
        <end position="153"/>
    </location>
</feature>
<evidence type="ECO:0000256" key="1">
    <source>
        <dbReference type="ARBA" id="ARBA00004141"/>
    </source>
</evidence>
<dbReference type="InterPro" id="IPR049326">
    <property type="entry name" value="Rhodopsin_dom_fungi"/>
</dbReference>
<gene>
    <name evidence="8" type="ORF">LY89DRAFT_623821</name>
</gene>
<dbReference type="PANTHER" id="PTHR33048:SF64">
    <property type="entry name" value="INTEGRAL MEMBRANE PROTEIN"/>
    <property type="match status" value="1"/>
</dbReference>
<dbReference type="KEGG" id="psco:LY89DRAFT_623821"/>
<feature type="domain" description="Rhodopsin" evidence="7">
    <location>
        <begin position="36"/>
        <end position="268"/>
    </location>
</feature>
<dbReference type="InterPro" id="IPR052337">
    <property type="entry name" value="SAT4-like"/>
</dbReference>
<dbReference type="Proteomes" id="UP000070700">
    <property type="component" value="Unassembled WGS sequence"/>
</dbReference>
<dbReference type="EMBL" id="KQ947424">
    <property type="protein sequence ID" value="KUJ12622.1"/>
    <property type="molecule type" value="Genomic_DNA"/>
</dbReference>
<evidence type="ECO:0000256" key="4">
    <source>
        <dbReference type="ARBA" id="ARBA00023136"/>
    </source>
</evidence>
<protein>
    <recommendedName>
        <fullName evidence="7">Rhodopsin domain-containing protein</fullName>
    </recommendedName>
</protein>
<feature type="transmembrane region" description="Helical" evidence="6">
    <location>
        <begin position="52"/>
        <end position="75"/>
    </location>
</feature>
<proteinExistence type="inferred from homology"/>
<dbReference type="GeneID" id="28820760"/>
<accession>A0A194WYD7</accession>
<evidence type="ECO:0000256" key="5">
    <source>
        <dbReference type="ARBA" id="ARBA00038359"/>
    </source>
</evidence>
<evidence type="ECO:0000259" key="7">
    <source>
        <dbReference type="Pfam" id="PF20684"/>
    </source>
</evidence>
<comment type="subcellular location">
    <subcellularLocation>
        <location evidence="1">Membrane</location>
        <topology evidence="1">Multi-pass membrane protein</topology>
    </subcellularLocation>
</comment>
<organism evidence="8 9">
    <name type="scientific">Mollisia scopiformis</name>
    <name type="common">Conifer needle endophyte fungus</name>
    <name type="synonym">Phialocephala scopiformis</name>
    <dbReference type="NCBI Taxonomy" id="149040"/>
    <lineage>
        <taxon>Eukaryota</taxon>
        <taxon>Fungi</taxon>
        <taxon>Dikarya</taxon>
        <taxon>Ascomycota</taxon>
        <taxon>Pezizomycotina</taxon>
        <taxon>Leotiomycetes</taxon>
        <taxon>Helotiales</taxon>
        <taxon>Mollisiaceae</taxon>
        <taxon>Mollisia</taxon>
    </lineage>
</organism>
<keyword evidence="3 6" id="KW-1133">Transmembrane helix</keyword>
<dbReference type="OrthoDB" id="10017208at2759"/>
<evidence type="ECO:0000313" key="8">
    <source>
        <dbReference type="EMBL" id="KUJ12622.1"/>
    </source>
</evidence>
<dbReference type="AlphaFoldDB" id="A0A194WYD7"/>
<name>A0A194WYD7_MOLSC</name>
<feature type="transmembrane region" description="Helical" evidence="6">
    <location>
        <begin position="20"/>
        <end position="40"/>
    </location>
</feature>
<dbReference type="InParanoid" id="A0A194WYD7"/>
<dbReference type="PANTHER" id="PTHR33048">
    <property type="entry name" value="PTH11-LIKE INTEGRAL MEMBRANE PROTEIN (AFU_ORTHOLOGUE AFUA_5G11245)"/>
    <property type="match status" value="1"/>
</dbReference>
<evidence type="ECO:0000313" key="9">
    <source>
        <dbReference type="Proteomes" id="UP000070700"/>
    </source>
</evidence>
<evidence type="ECO:0000256" key="6">
    <source>
        <dbReference type="SAM" id="Phobius"/>
    </source>
</evidence>
<reference evidence="8 9" key="1">
    <citation type="submission" date="2015-10" db="EMBL/GenBank/DDBJ databases">
        <title>Full genome of DAOMC 229536 Phialocephala scopiformis, a fungal endophyte of spruce producing the potent anti-insectan compound rugulosin.</title>
        <authorList>
            <consortium name="DOE Joint Genome Institute"/>
            <person name="Walker A.K."/>
            <person name="Frasz S.L."/>
            <person name="Seifert K.A."/>
            <person name="Miller J.D."/>
            <person name="Mondo S.J."/>
            <person name="Labutti K."/>
            <person name="Lipzen A."/>
            <person name="Dockter R."/>
            <person name="Kennedy M."/>
            <person name="Grigoriev I.V."/>
            <person name="Spatafora J.W."/>
        </authorList>
    </citation>
    <scope>NUCLEOTIDE SEQUENCE [LARGE SCALE GENOMIC DNA]</scope>
    <source>
        <strain evidence="8 9">CBS 120377</strain>
    </source>
</reference>
<dbReference type="GO" id="GO:0016020">
    <property type="term" value="C:membrane"/>
    <property type="evidence" value="ECO:0007669"/>
    <property type="project" value="UniProtKB-SubCell"/>
</dbReference>
<feature type="transmembrane region" description="Helical" evidence="6">
    <location>
        <begin position="210"/>
        <end position="228"/>
    </location>
</feature>
<dbReference type="Pfam" id="PF20684">
    <property type="entry name" value="Fung_rhodopsin"/>
    <property type="match status" value="1"/>
</dbReference>
<keyword evidence="9" id="KW-1185">Reference proteome</keyword>
<keyword evidence="4 6" id="KW-0472">Membrane</keyword>
<feature type="transmembrane region" description="Helical" evidence="6">
    <location>
        <begin position="173"/>
        <end position="198"/>
    </location>
</feature>